<dbReference type="InterPro" id="IPR029058">
    <property type="entry name" value="AB_hydrolase_fold"/>
</dbReference>
<keyword evidence="2" id="KW-0812">Transmembrane</keyword>
<keyword evidence="5" id="KW-1185">Reference proteome</keyword>
<keyword evidence="2" id="KW-1133">Transmembrane helix</keyword>
<keyword evidence="2" id="KW-0472">Membrane</keyword>
<proteinExistence type="predicted"/>
<evidence type="ECO:0000259" key="3">
    <source>
        <dbReference type="Pfam" id="PF12146"/>
    </source>
</evidence>
<organism evidence="4 5">
    <name type="scientific">Canna indica</name>
    <name type="common">Indian-shot</name>
    <dbReference type="NCBI Taxonomy" id="4628"/>
    <lineage>
        <taxon>Eukaryota</taxon>
        <taxon>Viridiplantae</taxon>
        <taxon>Streptophyta</taxon>
        <taxon>Embryophyta</taxon>
        <taxon>Tracheophyta</taxon>
        <taxon>Spermatophyta</taxon>
        <taxon>Magnoliopsida</taxon>
        <taxon>Liliopsida</taxon>
        <taxon>Zingiberales</taxon>
        <taxon>Cannaceae</taxon>
        <taxon>Canna</taxon>
    </lineage>
</organism>
<gene>
    <name evidence="4" type="ORF">Cni_G20578</name>
</gene>
<feature type="domain" description="Serine aminopeptidase S33" evidence="3">
    <location>
        <begin position="65"/>
        <end position="300"/>
    </location>
</feature>
<dbReference type="Gene3D" id="3.40.50.1820">
    <property type="entry name" value="alpha/beta hydrolase"/>
    <property type="match status" value="1"/>
</dbReference>
<evidence type="ECO:0000313" key="4">
    <source>
        <dbReference type="EMBL" id="WOL11814.1"/>
    </source>
</evidence>
<dbReference type="Proteomes" id="UP001327560">
    <property type="component" value="Chromosome 6"/>
</dbReference>
<dbReference type="InterPro" id="IPR051044">
    <property type="entry name" value="MAG_DAG_Lipase"/>
</dbReference>
<accession>A0AAQ3KNF1</accession>
<feature type="region of interest" description="Disordered" evidence="1">
    <location>
        <begin position="343"/>
        <end position="373"/>
    </location>
</feature>
<dbReference type="FunFam" id="3.40.50.1820:FF:000036">
    <property type="entry name" value="Alpha/beta-Hydrolases superfamily protein"/>
    <property type="match status" value="1"/>
</dbReference>
<dbReference type="AlphaFoldDB" id="A0AAQ3KNF1"/>
<evidence type="ECO:0000256" key="2">
    <source>
        <dbReference type="SAM" id="Phobius"/>
    </source>
</evidence>
<name>A0AAQ3KNF1_9LILI</name>
<protein>
    <submittedName>
        <fullName evidence="4">Caffeoylshikimate esterase isoform X1</fullName>
    </submittedName>
</protein>
<dbReference type="SUPFAM" id="SSF53474">
    <property type="entry name" value="alpha/beta-Hydrolases"/>
    <property type="match status" value="1"/>
</dbReference>
<reference evidence="4 5" key="1">
    <citation type="submission" date="2023-10" db="EMBL/GenBank/DDBJ databases">
        <title>Chromosome-scale genome assembly provides insights into flower coloration mechanisms of Canna indica.</title>
        <authorList>
            <person name="Li C."/>
        </authorList>
    </citation>
    <scope>NUCLEOTIDE SEQUENCE [LARGE SCALE GENOMIC DNA]</scope>
    <source>
        <tissue evidence="4">Flower</tissue>
    </source>
</reference>
<dbReference type="Pfam" id="PF12146">
    <property type="entry name" value="Hydrolase_4"/>
    <property type="match status" value="1"/>
</dbReference>
<evidence type="ECO:0000256" key="1">
    <source>
        <dbReference type="SAM" id="MobiDB-lite"/>
    </source>
</evidence>
<dbReference type="InterPro" id="IPR022742">
    <property type="entry name" value="Hydrolase_4"/>
</dbReference>
<evidence type="ECO:0000313" key="5">
    <source>
        <dbReference type="Proteomes" id="UP001327560"/>
    </source>
</evidence>
<sequence length="373" mass="42207">MEVDYQEGYIRSSRGVQLFTCRWLPISSSPKALVFLCHGCFRSSSLIAQFLHYFVTLSLLFVSLLIAGYGMECSGFMKGCGIKLATAGFGVFGLDYEGHGRSMGARCYIKKFNQIIADCDQFFKSICEPEEYRDKCRFLYGESMGGAVSLLLHRKDPTFWDGAVLVAPMCKISEKVKPHPVVVNILTRVEEVIPKWKIVPTKDVIDSAFKDPIKREQIRSNKLIYQDKPRLKTALELLRTSMELENNLSMVKLPFFVLHGEADTVTDPEVSRALYERAGSTDKTIKLYPGMWHGLTAGEPDDNVEAVFADIIAWLDRRRVCRARNQSEQSPLRASWMVVERSPDSPVAAKRRPPPRGRFLCGLKGRTQHHSPM</sequence>
<feature type="transmembrane region" description="Helical" evidence="2">
    <location>
        <begin position="50"/>
        <end position="71"/>
    </location>
</feature>
<dbReference type="EMBL" id="CP136895">
    <property type="protein sequence ID" value="WOL11814.1"/>
    <property type="molecule type" value="Genomic_DNA"/>
</dbReference>
<dbReference type="PANTHER" id="PTHR11614">
    <property type="entry name" value="PHOSPHOLIPASE-RELATED"/>
    <property type="match status" value="1"/>
</dbReference>